<comment type="similarity">
    <text evidence="1 5">Belongs to the 5-formyltetrahydrofolate cyclo-ligase family.</text>
</comment>
<dbReference type="InterPro" id="IPR037171">
    <property type="entry name" value="NagB/RpiA_transferase-like"/>
</dbReference>
<dbReference type="GO" id="GO:0009396">
    <property type="term" value="P:folic acid-containing compound biosynthetic process"/>
    <property type="evidence" value="ECO:0007669"/>
    <property type="project" value="TreeGrafter"/>
</dbReference>
<dbReference type="PIRSF" id="PIRSF006806">
    <property type="entry name" value="FTHF_cligase"/>
    <property type="match status" value="1"/>
</dbReference>
<evidence type="ECO:0000313" key="7">
    <source>
        <dbReference type="Proteomes" id="UP000027946"/>
    </source>
</evidence>
<dbReference type="eggNOG" id="COG0212">
    <property type="taxonomic scope" value="Bacteria"/>
</dbReference>
<accession>A0A069RDJ5</accession>
<organism evidence="6 7">
    <name type="scientific">Peptoclostridium litorale DSM 5388</name>
    <dbReference type="NCBI Taxonomy" id="1121324"/>
    <lineage>
        <taxon>Bacteria</taxon>
        <taxon>Bacillati</taxon>
        <taxon>Bacillota</taxon>
        <taxon>Clostridia</taxon>
        <taxon>Peptostreptococcales</taxon>
        <taxon>Peptoclostridiaceae</taxon>
        <taxon>Peptoclostridium</taxon>
    </lineage>
</organism>
<dbReference type="Pfam" id="PF01812">
    <property type="entry name" value="5-FTHF_cyc-lig"/>
    <property type="match status" value="1"/>
</dbReference>
<name>A0A069RDJ5_PEPLI</name>
<evidence type="ECO:0000256" key="3">
    <source>
        <dbReference type="ARBA" id="ARBA00022840"/>
    </source>
</evidence>
<keyword evidence="2 4" id="KW-0547">Nucleotide-binding</keyword>
<dbReference type="OrthoDB" id="9801938at2"/>
<keyword evidence="7" id="KW-1185">Reference proteome</keyword>
<dbReference type="NCBIfam" id="TIGR02727">
    <property type="entry name" value="MTHFS_bact"/>
    <property type="match status" value="1"/>
</dbReference>
<dbReference type="GO" id="GO:0035999">
    <property type="term" value="P:tetrahydrofolate interconversion"/>
    <property type="evidence" value="ECO:0007669"/>
    <property type="project" value="TreeGrafter"/>
</dbReference>
<dbReference type="GO" id="GO:0030272">
    <property type="term" value="F:5-formyltetrahydrofolate cyclo-ligase activity"/>
    <property type="evidence" value="ECO:0007669"/>
    <property type="project" value="UniProtKB-EC"/>
</dbReference>
<dbReference type="GO" id="GO:0046872">
    <property type="term" value="F:metal ion binding"/>
    <property type="evidence" value="ECO:0007669"/>
    <property type="project" value="UniProtKB-KW"/>
</dbReference>
<evidence type="ECO:0000256" key="2">
    <source>
        <dbReference type="ARBA" id="ARBA00022741"/>
    </source>
</evidence>
<keyword evidence="5" id="KW-0479">Metal-binding</keyword>
<evidence type="ECO:0000256" key="1">
    <source>
        <dbReference type="ARBA" id="ARBA00010638"/>
    </source>
</evidence>
<dbReference type="GO" id="GO:0005524">
    <property type="term" value="F:ATP binding"/>
    <property type="evidence" value="ECO:0007669"/>
    <property type="project" value="UniProtKB-KW"/>
</dbReference>
<feature type="binding site" evidence="4">
    <location>
        <begin position="135"/>
        <end position="143"/>
    </location>
    <ligand>
        <name>ATP</name>
        <dbReference type="ChEBI" id="CHEBI:30616"/>
    </ligand>
</feature>
<feature type="binding site" evidence="4">
    <location>
        <begin position="4"/>
        <end position="8"/>
    </location>
    <ligand>
        <name>ATP</name>
        <dbReference type="ChEBI" id="CHEBI:30616"/>
    </ligand>
</feature>
<protein>
    <recommendedName>
        <fullName evidence="5">5-formyltetrahydrofolate cyclo-ligase</fullName>
        <ecNumber evidence="5">6.3.3.2</ecNumber>
    </recommendedName>
</protein>
<dbReference type="Gene3D" id="3.40.50.10420">
    <property type="entry name" value="NagB/RpiA/CoA transferase-like"/>
    <property type="match status" value="1"/>
</dbReference>
<dbReference type="SUPFAM" id="SSF100950">
    <property type="entry name" value="NagB/RpiA/CoA transferase-like"/>
    <property type="match status" value="1"/>
</dbReference>
<dbReference type="InterPro" id="IPR002698">
    <property type="entry name" value="FTHF_cligase"/>
</dbReference>
<gene>
    <name evidence="6" type="ORF">CLIT_13c01600</name>
</gene>
<comment type="caution">
    <text evidence="6">The sequence shown here is derived from an EMBL/GenBank/DDBJ whole genome shotgun (WGS) entry which is preliminary data.</text>
</comment>
<comment type="catalytic activity">
    <reaction evidence="5">
        <text>(6S)-5-formyl-5,6,7,8-tetrahydrofolate + ATP = (6R)-5,10-methenyltetrahydrofolate + ADP + phosphate</text>
        <dbReference type="Rhea" id="RHEA:10488"/>
        <dbReference type="ChEBI" id="CHEBI:30616"/>
        <dbReference type="ChEBI" id="CHEBI:43474"/>
        <dbReference type="ChEBI" id="CHEBI:57455"/>
        <dbReference type="ChEBI" id="CHEBI:57457"/>
        <dbReference type="ChEBI" id="CHEBI:456216"/>
        <dbReference type="EC" id="6.3.3.2"/>
    </reaction>
</comment>
<dbReference type="EMBL" id="JJMM01000013">
    <property type="protein sequence ID" value="KDR94838.1"/>
    <property type="molecule type" value="Genomic_DNA"/>
</dbReference>
<feature type="binding site" evidence="4">
    <location>
        <position position="55"/>
    </location>
    <ligand>
        <name>substrate</name>
    </ligand>
</feature>
<evidence type="ECO:0000256" key="5">
    <source>
        <dbReference type="RuleBase" id="RU361279"/>
    </source>
</evidence>
<dbReference type="RefSeq" id="WP_038266063.1">
    <property type="nucleotide sequence ID" value="NZ_FSRH01000005.1"/>
</dbReference>
<dbReference type="AlphaFoldDB" id="A0A069RDJ5"/>
<dbReference type="PANTHER" id="PTHR23407:SF1">
    <property type="entry name" value="5-FORMYLTETRAHYDROFOLATE CYCLO-LIGASE"/>
    <property type="match status" value="1"/>
</dbReference>
<keyword evidence="6" id="KW-0436">Ligase</keyword>
<dbReference type="STRING" id="1121324.CLIT_13c01600"/>
<feature type="binding site" evidence="4">
    <location>
        <position position="50"/>
    </location>
    <ligand>
        <name>substrate</name>
    </ligand>
</feature>
<dbReference type="EC" id="6.3.3.2" evidence="5"/>
<comment type="cofactor">
    <cofactor evidence="5">
        <name>Mg(2+)</name>
        <dbReference type="ChEBI" id="CHEBI:18420"/>
    </cofactor>
</comment>
<dbReference type="Proteomes" id="UP000027946">
    <property type="component" value="Unassembled WGS sequence"/>
</dbReference>
<dbReference type="PANTHER" id="PTHR23407">
    <property type="entry name" value="ATPASE INHIBITOR/5-FORMYLTETRAHYDROFOLATE CYCLO-LIGASE"/>
    <property type="match status" value="1"/>
</dbReference>
<proteinExistence type="inferred from homology"/>
<keyword evidence="3 4" id="KW-0067">ATP-binding</keyword>
<dbReference type="InterPro" id="IPR024185">
    <property type="entry name" value="FTHF_cligase-like_sf"/>
</dbReference>
<keyword evidence="5" id="KW-0460">Magnesium</keyword>
<evidence type="ECO:0000256" key="4">
    <source>
        <dbReference type="PIRSR" id="PIRSR006806-1"/>
    </source>
</evidence>
<sequence>MIDKSSFRKNALSERSNMPDRAVCKKSDSIFNALVSMNEFKKAQNIMLYVDFKNEVKTDRLIRHIIDSGKNAIVPISVIKGRKLIPSLLKDPDAELAVSTYGVKEPKKEFTRPFDKDSIDIVIVPGVAFGENGCRMGYGAGFYDRFIHSIQNNSLVTIGVAFELQVYDFIPCDDHDIILDYIVTENRIISNRSI</sequence>
<evidence type="ECO:0000313" key="6">
    <source>
        <dbReference type="EMBL" id="KDR94838.1"/>
    </source>
</evidence>
<reference evidence="6 7" key="1">
    <citation type="submission" date="2014-03" db="EMBL/GenBank/DDBJ databases">
        <title>Genome sequence of Clostridium litorale W6, DSM 5388.</title>
        <authorList>
            <person name="Poehlein A."/>
            <person name="Jagirdar A."/>
            <person name="Khonsari B."/>
            <person name="Chibani C.M."/>
            <person name="Gutierrez Gutierrez D.A."/>
            <person name="Davydova E."/>
            <person name="Alghaithi H.S."/>
            <person name="Nair K.P."/>
            <person name="Dhamotharan K."/>
            <person name="Chandran L."/>
            <person name="G W."/>
            <person name="Daniel R."/>
        </authorList>
    </citation>
    <scope>NUCLEOTIDE SEQUENCE [LARGE SCALE GENOMIC DNA]</scope>
    <source>
        <strain evidence="6 7">W6</strain>
    </source>
</reference>